<dbReference type="PIRSF" id="PIRSF014899">
    <property type="entry name" value="UCP014899"/>
    <property type="match status" value="1"/>
</dbReference>
<evidence type="ECO:0000313" key="2">
    <source>
        <dbReference type="EMBL" id="CUN74499.1"/>
    </source>
</evidence>
<dbReference type="AlphaFoldDB" id="A0A173ZFQ5"/>
<dbReference type="InterPro" id="IPR019261">
    <property type="entry name" value="PARG_cat_microbial"/>
</dbReference>
<dbReference type="InterPro" id="IPR012664">
    <property type="entry name" value="CHP02452"/>
</dbReference>
<dbReference type="OrthoDB" id="9806181at2"/>
<dbReference type="SUPFAM" id="SSF52949">
    <property type="entry name" value="Macro domain-like"/>
    <property type="match status" value="1"/>
</dbReference>
<evidence type="ECO:0000259" key="1">
    <source>
        <dbReference type="Pfam" id="PF10021"/>
    </source>
</evidence>
<reference evidence="2 3" key="1">
    <citation type="submission" date="2015-09" db="EMBL/GenBank/DDBJ databases">
        <authorList>
            <consortium name="Pathogen Informatics"/>
        </authorList>
    </citation>
    <scope>NUCLEOTIDE SEQUENCE [LARGE SCALE GENOMIC DNA]</scope>
    <source>
        <strain evidence="2 3">2789STDY5834856</strain>
    </source>
</reference>
<dbReference type="EMBL" id="CYZX01000002">
    <property type="protein sequence ID" value="CUN74499.1"/>
    <property type="molecule type" value="Genomic_DNA"/>
</dbReference>
<dbReference type="Proteomes" id="UP000095594">
    <property type="component" value="Unassembled WGS sequence"/>
</dbReference>
<dbReference type="PANTHER" id="PTHR35596">
    <property type="entry name" value="DUF2263 DOMAIN-CONTAINING PROTEIN"/>
    <property type="match status" value="1"/>
</dbReference>
<dbReference type="Pfam" id="PF10021">
    <property type="entry name" value="PARG_cat_microb"/>
    <property type="match status" value="1"/>
</dbReference>
<gene>
    <name evidence="2" type="ORF">ERS852471_00450</name>
</gene>
<proteinExistence type="predicted"/>
<name>A0A173ZFQ5_9CLOT</name>
<dbReference type="Gene3D" id="3.40.220.10">
    <property type="entry name" value="Leucine Aminopeptidase, subunit E, domain 1"/>
    <property type="match status" value="1"/>
</dbReference>
<dbReference type="RefSeq" id="WP_055263487.1">
    <property type="nucleotide sequence ID" value="NZ_CABIXQ010000002.1"/>
</dbReference>
<dbReference type="InterPro" id="IPR043472">
    <property type="entry name" value="Macro_dom-like"/>
</dbReference>
<sequence>MNNEKLRDVVKENFEIAKNNFYISKNGKKVELDNKVEDMIDKTELVNNEVTYVENYKEIQKNYIVRDNIINLGTIDTILKLRNEGVRGNIIVLNFASAINPGGGYLSGSKAQEESLCRASMLYESLKKQNDFYKFNRENYTPLYNDRMLYVPNVPIIRNDTLELLDNYELASFIVSPAVNRRKAYAEGVRDEKLLVDIMSKRIEKIVKLAISKKPTVLILGAFGCGVFGNDREVVYDIFEKCIREFVPVEIKVIFAVIQ</sequence>
<protein>
    <submittedName>
        <fullName evidence="2">Uncharacterized protein conserved in bacteria</fullName>
    </submittedName>
</protein>
<accession>A0A173ZFQ5</accession>
<evidence type="ECO:0000313" key="3">
    <source>
        <dbReference type="Proteomes" id="UP000095594"/>
    </source>
</evidence>
<dbReference type="NCBIfam" id="TIGR02452">
    <property type="entry name" value="TIGR02452 family protein"/>
    <property type="match status" value="1"/>
</dbReference>
<feature type="domain" description="Microbial-type PARG catalytic" evidence="1">
    <location>
        <begin position="12"/>
        <end position="159"/>
    </location>
</feature>
<dbReference type="PANTHER" id="PTHR35596:SF1">
    <property type="entry name" value="MICROBIAL-TYPE PARG CATALYTIC DOMAIN-CONTAINING PROTEIN"/>
    <property type="match status" value="1"/>
</dbReference>
<organism evidence="2 3">
    <name type="scientific">Clostridium disporicum</name>
    <dbReference type="NCBI Taxonomy" id="84024"/>
    <lineage>
        <taxon>Bacteria</taxon>
        <taxon>Bacillati</taxon>
        <taxon>Bacillota</taxon>
        <taxon>Clostridia</taxon>
        <taxon>Eubacteriales</taxon>
        <taxon>Clostridiaceae</taxon>
        <taxon>Clostridium</taxon>
    </lineage>
</organism>